<keyword evidence="2" id="KW-0732">Signal</keyword>
<accession>A1RDU3</accession>
<dbReference type="AlphaFoldDB" id="A1RDU3"/>
<keyword evidence="3" id="KW-0614">Plasmid</keyword>
<dbReference type="Gene3D" id="2.40.10.120">
    <property type="match status" value="1"/>
</dbReference>
<evidence type="ECO:0000256" key="1">
    <source>
        <dbReference type="SAM" id="MobiDB-lite"/>
    </source>
</evidence>
<protein>
    <submittedName>
        <fullName evidence="3">Trypsin domain protein</fullName>
    </submittedName>
</protein>
<evidence type="ECO:0000313" key="4">
    <source>
        <dbReference type="Proteomes" id="UP000000637"/>
    </source>
</evidence>
<name>A1RDU3_PAEAT</name>
<proteinExistence type="predicted"/>
<gene>
    <name evidence="3" type="ordered locus">AAur_pTC20260</name>
</gene>
<dbReference type="GO" id="GO:0006508">
    <property type="term" value="P:proteolysis"/>
    <property type="evidence" value="ECO:0007669"/>
    <property type="project" value="InterPro"/>
</dbReference>
<dbReference type="eggNOG" id="COG0265">
    <property type="taxonomic scope" value="Bacteria"/>
</dbReference>
<dbReference type="InterPro" id="IPR001940">
    <property type="entry name" value="Peptidase_S1C"/>
</dbReference>
<feature type="signal peptide" evidence="2">
    <location>
        <begin position="1"/>
        <end position="25"/>
    </location>
</feature>
<reference evidence="3 4" key="1">
    <citation type="journal article" date="2006" name="PLoS Genet.">
        <title>Secrets of soil survival revealed by the genome sequence of Arthrobacter aurescens TC1.</title>
        <authorList>
            <person name="Mongodin E.F."/>
            <person name="Shapir N."/>
            <person name="Daugherty S.C."/>
            <person name="DeBoy R.T."/>
            <person name="Emerson J.B."/>
            <person name="Shvartzbeyn A."/>
            <person name="Radune D."/>
            <person name="Vamathevan J."/>
            <person name="Riggs F."/>
            <person name="Grinberg V."/>
            <person name="Khouri H."/>
            <person name="Wackett L.P."/>
            <person name="Nelson K.E."/>
            <person name="Sadowsky M.J."/>
        </authorList>
    </citation>
    <scope>NUCLEOTIDE SEQUENCE [LARGE SCALE GENOMIC DNA]</scope>
    <source>
        <strain evidence="3 4">TC1</strain>
    </source>
</reference>
<dbReference type="PANTHER" id="PTHR43019">
    <property type="entry name" value="SERINE ENDOPROTEASE DEGS"/>
    <property type="match status" value="1"/>
</dbReference>
<dbReference type="GO" id="GO:0004252">
    <property type="term" value="F:serine-type endopeptidase activity"/>
    <property type="evidence" value="ECO:0007669"/>
    <property type="project" value="InterPro"/>
</dbReference>
<dbReference type="RefSeq" id="WP_011777310.1">
    <property type="nucleotide sequence ID" value="NC_008713.1"/>
</dbReference>
<dbReference type="SUPFAM" id="SSF50494">
    <property type="entry name" value="Trypsin-like serine proteases"/>
    <property type="match status" value="1"/>
</dbReference>
<dbReference type="HOGENOM" id="CLU_659949_0_0_11"/>
<feature type="region of interest" description="Disordered" evidence="1">
    <location>
        <begin position="29"/>
        <end position="70"/>
    </location>
</feature>
<dbReference type="Pfam" id="PF13365">
    <property type="entry name" value="Trypsin_2"/>
    <property type="match status" value="1"/>
</dbReference>
<feature type="chain" id="PRO_5039219726" evidence="2">
    <location>
        <begin position="26"/>
        <end position="413"/>
    </location>
</feature>
<evidence type="ECO:0000313" key="3">
    <source>
        <dbReference type="EMBL" id="ABM10724.1"/>
    </source>
</evidence>
<dbReference type="OrthoDB" id="9766361at2"/>
<dbReference type="Proteomes" id="UP000000637">
    <property type="component" value="Plasmid pTC2"/>
</dbReference>
<dbReference type="InterPro" id="IPR009003">
    <property type="entry name" value="Peptidase_S1_PA"/>
</dbReference>
<dbReference type="PROSITE" id="PS51257">
    <property type="entry name" value="PROKAR_LIPOPROTEIN"/>
    <property type="match status" value="1"/>
</dbReference>
<feature type="compositionally biased region" description="Low complexity" evidence="1">
    <location>
        <begin position="51"/>
        <end position="69"/>
    </location>
</feature>
<dbReference type="EMBL" id="CP000476">
    <property type="protein sequence ID" value="ABM10724.1"/>
    <property type="molecule type" value="Genomic_DNA"/>
</dbReference>
<dbReference type="PRINTS" id="PR00834">
    <property type="entry name" value="PROTEASES2C"/>
</dbReference>
<evidence type="ECO:0000256" key="2">
    <source>
        <dbReference type="SAM" id="SignalP"/>
    </source>
</evidence>
<keyword evidence="4" id="KW-1185">Reference proteome</keyword>
<feature type="compositionally biased region" description="Low complexity" evidence="1">
    <location>
        <begin position="29"/>
        <end position="44"/>
    </location>
</feature>
<sequence>MSNKPNPFIRCTVVTSLSLCLWATGCTNGSGTSPQTSPPTSTVQPTPPTESAPTTAAATSTSAAPSPSAWPDVVADVQPGVGQLSVTTCESWGTGTGFLIEPDLVVTAAHVVQDATSISVAFGRTSVNATVVGTNDVADIALVRTDRPLQGHQFQLRSSEPPVGTDVAALGFPLSRPFTFTKGTVSALDTEQDIGDRVLRNLIQTDTAINHGNSGGPLITQDGQVTGIVVTIEFDEYTRAEGIAYAVTAPRVAAAVNEWKSRSTPVAFKDCGNAPAPGSGFFPFTVSADHDQARSVGQSLLLHGQGINRAAYTAAFKLLTPELQATFGDASTWSKDLGSSYWTKAEVIDVTGTPSADDLNADVNLQTIQNAADAYRGTGQTCSNWKIRYSMHWDGTHWLIAGTSLPFGDPTAC</sequence>
<geneLocation type="plasmid" evidence="3 4">
    <name>pTC2</name>
</geneLocation>
<organism evidence="3 4">
    <name type="scientific">Paenarthrobacter aurescens (strain TC1)</name>
    <dbReference type="NCBI Taxonomy" id="290340"/>
    <lineage>
        <taxon>Bacteria</taxon>
        <taxon>Bacillati</taxon>
        <taxon>Actinomycetota</taxon>
        <taxon>Actinomycetes</taxon>
        <taxon>Micrococcales</taxon>
        <taxon>Micrococcaceae</taxon>
        <taxon>Paenarthrobacter</taxon>
    </lineage>
</organism>
<dbReference type="PANTHER" id="PTHR43019:SF23">
    <property type="entry name" value="PROTEASE DO-LIKE 5, CHLOROPLASTIC"/>
    <property type="match status" value="1"/>
</dbReference>
<dbReference type="KEGG" id="aau:AAur_pTC20260"/>